<feature type="compositionally biased region" description="Low complexity" evidence="6">
    <location>
        <begin position="557"/>
        <end position="572"/>
    </location>
</feature>
<dbReference type="Proteomes" id="UP000631034">
    <property type="component" value="Unassembled WGS sequence"/>
</dbReference>
<evidence type="ECO:0000256" key="7">
    <source>
        <dbReference type="SAM" id="Phobius"/>
    </source>
</evidence>
<dbReference type="InterPro" id="IPR025405">
    <property type="entry name" value="DUF4131"/>
</dbReference>
<dbReference type="InterPro" id="IPR052159">
    <property type="entry name" value="Competence_DNA_uptake"/>
</dbReference>
<dbReference type="AlphaFoldDB" id="A0A8J6YWP5"/>
<sequence>MGLGIIAYFALRSEPPVWIAPLVLAALIVGAERLREASATGLFLTRAAVLAAVGFVVAQSWAHAVQAPVLRHETPLIAIEGRIAGIHPLEKGLHLELDSLRLARTPGPDTPERIRVRAYDSSLPDDGPLLPGERVRFHGKLRPPSGPVLPGGYDMQRRFWFTRTGATGFVLGKIERTGDAAADSGGAVDHAGERILLGVRVLRAVVTDRLLAAGDAIGNPDAGALAAALLTGERTAVSEELQEAYRAAGIAHLLAISGLHMSMIGGFVFFVVRALLALSAPLAERLPLKKIAAVSAFLASAFYLALSGAAVPAQRAFVMFALVLFAVLINRNALSRRTIAVAAFAVLFLAPETLLEASFQMSFAAVIAMIAAYEAWGRQISGLGHTGSGRSRSAVRTVLVYILGLSLTTIFASAATTPFASYHFGKFYSYGLLGNAVAVPLMGFWIMPWGVGALALMPLGLEKLPVTAMAWGLDIINATSLELVSWPGATFPVPQGSGWALGLATFGGLWLCLWNTRWRHAGVPMIAVGLLLPWTGTPPDVLVSPSGRLIGVRCESPPKGAAPTTPAATGTGMRSGVGADTGSAPGSGPRWLFSDLRRERFVRSVWLETWGGTGGRFPEAGQTACDALTCDPLGCILEIRGRRIALAFHVEALMEDSSRADLTLAPLLDAPASLRGPHLLDRTDRNESGALAVRVLDNGGFSMETSAGRRGNRLWTRYPE</sequence>
<name>A0A8J6YWP5_9PROT</name>
<feature type="transmembrane region" description="Helical" evidence="7">
    <location>
        <begin position="312"/>
        <end position="329"/>
    </location>
</feature>
<evidence type="ECO:0000256" key="3">
    <source>
        <dbReference type="ARBA" id="ARBA00022692"/>
    </source>
</evidence>
<feature type="domain" description="ComEC/Rec2-related protein" evidence="8">
    <location>
        <begin position="229"/>
        <end position="517"/>
    </location>
</feature>
<evidence type="ECO:0000313" key="11">
    <source>
        <dbReference type="Proteomes" id="UP000631034"/>
    </source>
</evidence>
<dbReference type="EMBL" id="JACZHT010000007">
    <property type="protein sequence ID" value="MBE1237844.1"/>
    <property type="molecule type" value="Genomic_DNA"/>
</dbReference>
<evidence type="ECO:0000259" key="8">
    <source>
        <dbReference type="Pfam" id="PF03772"/>
    </source>
</evidence>
<evidence type="ECO:0000256" key="2">
    <source>
        <dbReference type="ARBA" id="ARBA00022475"/>
    </source>
</evidence>
<feature type="transmembrane region" description="Helical" evidence="7">
    <location>
        <begin position="288"/>
        <end position="306"/>
    </location>
</feature>
<keyword evidence="3 7" id="KW-0812">Transmembrane</keyword>
<dbReference type="GO" id="GO:0005886">
    <property type="term" value="C:plasma membrane"/>
    <property type="evidence" value="ECO:0007669"/>
    <property type="project" value="UniProtKB-SubCell"/>
</dbReference>
<evidence type="ECO:0000313" key="10">
    <source>
        <dbReference type="EMBL" id="MBE1237844.1"/>
    </source>
</evidence>
<feature type="transmembrane region" description="Helical" evidence="7">
    <location>
        <begin position="432"/>
        <end position="456"/>
    </location>
</feature>
<protein>
    <submittedName>
        <fullName evidence="10">ComEC family competence protein</fullName>
    </submittedName>
</protein>
<keyword evidence="5 7" id="KW-0472">Membrane</keyword>
<dbReference type="InterPro" id="IPR004477">
    <property type="entry name" value="ComEC_N"/>
</dbReference>
<feature type="domain" description="DUF4131" evidence="9">
    <location>
        <begin position="15"/>
        <end position="172"/>
    </location>
</feature>
<evidence type="ECO:0000256" key="5">
    <source>
        <dbReference type="ARBA" id="ARBA00023136"/>
    </source>
</evidence>
<dbReference type="PANTHER" id="PTHR30619">
    <property type="entry name" value="DNA INTERNALIZATION/COMPETENCE PROTEIN COMEC/REC2"/>
    <property type="match status" value="1"/>
</dbReference>
<reference evidence="10" key="1">
    <citation type="submission" date="2020-10" db="EMBL/GenBank/DDBJ databases">
        <title>Genome sequence of the unusual species of purple photosynthetic bacteria, Phaeovibrio sulfidiphilus DSM 23193, type strain.</title>
        <authorList>
            <person name="Kyndt J.A."/>
            <person name="Meyer T.E."/>
        </authorList>
    </citation>
    <scope>NUCLEOTIDE SEQUENCE</scope>
    <source>
        <strain evidence="10">DSM 23193</strain>
    </source>
</reference>
<feature type="transmembrane region" description="Helical" evidence="7">
    <location>
        <begin position="468"/>
        <end position="486"/>
    </location>
</feature>
<feature type="transmembrane region" description="Helical" evidence="7">
    <location>
        <begin position="398"/>
        <end position="420"/>
    </location>
</feature>
<evidence type="ECO:0000256" key="4">
    <source>
        <dbReference type="ARBA" id="ARBA00022989"/>
    </source>
</evidence>
<feature type="transmembrane region" description="Helical" evidence="7">
    <location>
        <begin position="498"/>
        <end position="516"/>
    </location>
</feature>
<accession>A0A8J6YWP5</accession>
<dbReference type="RefSeq" id="WP_192534853.1">
    <property type="nucleotide sequence ID" value="NZ_JACZHT010000007.1"/>
</dbReference>
<evidence type="ECO:0000259" key="9">
    <source>
        <dbReference type="Pfam" id="PF13567"/>
    </source>
</evidence>
<feature type="transmembrane region" description="Helical" evidence="7">
    <location>
        <begin position="250"/>
        <end position="276"/>
    </location>
</feature>
<comment type="subcellular location">
    <subcellularLocation>
        <location evidence="1">Cell membrane</location>
        <topology evidence="1">Multi-pass membrane protein</topology>
    </subcellularLocation>
</comment>
<dbReference type="Pfam" id="PF13567">
    <property type="entry name" value="DUF4131"/>
    <property type="match status" value="1"/>
</dbReference>
<evidence type="ECO:0000256" key="6">
    <source>
        <dbReference type="SAM" id="MobiDB-lite"/>
    </source>
</evidence>
<feature type="region of interest" description="Disordered" evidence="6">
    <location>
        <begin position="554"/>
        <end position="586"/>
    </location>
</feature>
<keyword evidence="4 7" id="KW-1133">Transmembrane helix</keyword>
<organism evidence="10 11">
    <name type="scientific">Phaeovibrio sulfidiphilus</name>
    <dbReference type="NCBI Taxonomy" id="1220600"/>
    <lineage>
        <taxon>Bacteria</taxon>
        <taxon>Pseudomonadati</taxon>
        <taxon>Pseudomonadota</taxon>
        <taxon>Alphaproteobacteria</taxon>
        <taxon>Rhodospirillales</taxon>
        <taxon>Rhodospirillaceae</taxon>
        <taxon>Phaeovibrio</taxon>
    </lineage>
</organism>
<keyword evidence="2" id="KW-1003">Cell membrane</keyword>
<proteinExistence type="predicted"/>
<dbReference type="Pfam" id="PF03772">
    <property type="entry name" value="Competence"/>
    <property type="match status" value="1"/>
</dbReference>
<dbReference type="NCBIfam" id="TIGR00360">
    <property type="entry name" value="ComEC_N-term"/>
    <property type="match status" value="1"/>
</dbReference>
<keyword evidence="11" id="KW-1185">Reference proteome</keyword>
<dbReference type="PANTHER" id="PTHR30619:SF1">
    <property type="entry name" value="RECOMBINATION PROTEIN 2"/>
    <property type="match status" value="1"/>
</dbReference>
<evidence type="ECO:0000256" key="1">
    <source>
        <dbReference type="ARBA" id="ARBA00004651"/>
    </source>
</evidence>
<gene>
    <name evidence="10" type="ORF">IHV25_09320</name>
</gene>
<comment type="caution">
    <text evidence="10">The sequence shown here is derived from an EMBL/GenBank/DDBJ whole genome shotgun (WGS) entry which is preliminary data.</text>
</comment>